<reference evidence="10" key="1">
    <citation type="submission" date="2019-08" db="EMBL/GenBank/DDBJ databases">
        <title>Reference gene set and small RNA set construction with multiple tissues from Davidia involucrata Baill.</title>
        <authorList>
            <person name="Yang H."/>
            <person name="Zhou C."/>
            <person name="Li G."/>
            <person name="Wang J."/>
            <person name="Gao P."/>
            <person name="Wang M."/>
            <person name="Wang R."/>
            <person name="Zhao Y."/>
        </authorList>
    </citation>
    <scope>NUCLEOTIDE SEQUENCE</scope>
    <source>
        <tissue evidence="10">Mixed with DoveR01_LX</tissue>
    </source>
</reference>
<gene>
    <name evidence="9" type="ORF">Din_023358</name>
    <name evidence="10" type="ORF">Din_023360</name>
</gene>
<evidence type="ECO:0000313" key="10">
    <source>
        <dbReference type="EMBL" id="MPA53919.1"/>
    </source>
</evidence>
<dbReference type="InterPro" id="IPR014710">
    <property type="entry name" value="RmlC-like_jellyroll"/>
</dbReference>
<evidence type="ECO:0000256" key="6">
    <source>
        <dbReference type="ARBA" id="ARBA00023004"/>
    </source>
</evidence>
<protein>
    <recommendedName>
        <fullName evidence="3">cysteine dioxygenase</fullName>
        <ecNumber evidence="3">1.13.11.20</ecNumber>
    </recommendedName>
</protein>
<evidence type="ECO:0000256" key="1">
    <source>
        <dbReference type="ARBA" id="ARBA00001954"/>
    </source>
</evidence>
<dbReference type="InterPro" id="IPR011051">
    <property type="entry name" value="RmlC_Cupin_sf"/>
</dbReference>
<keyword evidence="6" id="KW-0408">Iron</keyword>
<dbReference type="CDD" id="cd20289">
    <property type="entry name" value="cupin_ADO"/>
    <property type="match status" value="1"/>
</dbReference>
<dbReference type="PANTHER" id="PTHR22966">
    <property type="entry name" value="2-AMINOETHANETHIOL DIOXYGENASE"/>
    <property type="match status" value="1"/>
</dbReference>
<evidence type="ECO:0000256" key="3">
    <source>
        <dbReference type="ARBA" id="ARBA00013133"/>
    </source>
</evidence>
<keyword evidence="5 10" id="KW-0560">Oxidoreductase</keyword>
<dbReference type="Gene3D" id="2.60.120.10">
    <property type="entry name" value="Jelly Rolls"/>
    <property type="match status" value="1"/>
</dbReference>
<sequence>MGIERIEADRKGKDYFELRNETNSKSAKKNRRRQRKMSRVQKLYDTCKEVFSPGGIGIVPPPSDIERILSVLADMTEADVGLRPNMSCFRTTSTDQVPKIAYLHLHECEKFSIGIFCLPPSGIIPLHNHPGMTVFSKLLFGTMHIKSYDWVDAPCNTTASANDLNIQPAGVRLAKVKVDADFTAPCNTSILYPADGGNMHCFTALTPCAVLDVLGPPYSDPDGRHCTYYLDFPFSRFVVDGVSVAEEEREGYAWLQEREKPEDLVVVGAKYSGPKIVEN</sequence>
<evidence type="ECO:0000313" key="9">
    <source>
        <dbReference type="EMBL" id="MPA53917.1"/>
    </source>
</evidence>
<name>A0A5B7AB86_DAVIN</name>
<proteinExistence type="inferred from homology"/>
<comment type="similarity">
    <text evidence="2">Belongs to the cysteine dioxygenase family.</text>
</comment>
<dbReference type="GO" id="GO:0046872">
    <property type="term" value="F:metal ion binding"/>
    <property type="evidence" value="ECO:0007669"/>
    <property type="project" value="UniProtKB-KW"/>
</dbReference>
<comment type="cofactor">
    <cofactor evidence="1">
        <name>Fe(2+)</name>
        <dbReference type="ChEBI" id="CHEBI:29033"/>
    </cofactor>
</comment>
<comment type="catalytic activity">
    <reaction evidence="7">
        <text>L-cysteine + O2 = 3-sulfino-L-alanine + H(+)</text>
        <dbReference type="Rhea" id="RHEA:20441"/>
        <dbReference type="ChEBI" id="CHEBI:15378"/>
        <dbReference type="ChEBI" id="CHEBI:15379"/>
        <dbReference type="ChEBI" id="CHEBI:35235"/>
        <dbReference type="ChEBI" id="CHEBI:61085"/>
        <dbReference type="EC" id="1.13.11.20"/>
    </reaction>
    <physiologicalReaction direction="left-to-right" evidence="7">
        <dbReference type="Rhea" id="RHEA:20442"/>
    </physiologicalReaction>
</comment>
<dbReference type="SUPFAM" id="SSF51182">
    <property type="entry name" value="RmlC-like cupins"/>
    <property type="match status" value="1"/>
</dbReference>
<organism evidence="10">
    <name type="scientific">Davidia involucrata</name>
    <name type="common">Dove tree</name>
    <dbReference type="NCBI Taxonomy" id="16924"/>
    <lineage>
        <taxon>Eukaryota</taxon>
        <taxon>Viridiplantae</taxon>
        <taxon>Streptophyta</taxon>
        <taxon>Embryophyta</taxon>
        <taxon>Tracheophyta</taxon>
        <taxon>Spermatophyta</taxon>
        <taxon>Magnoliopsida</taxon>
        <taxon>eudicotyledons</taxon>
        <taxon>Gunneridae</taxon>
        <taxon>Pentapetalae</taxon>
        <taxon>asterids</taxon>
        <taxon>Cornales</taxon>
        <taxon>Nyssaceae</taxon>
        <taxon>Davidia</taxon>
    </lineage>
</organism>
<evidence type="ECO:0000256" key="4">
    <source>
        <dbReference type="ARBA" id="ARBA00022723"/>
    </source>
</evidence>
<feature type="compositionally biased region" description="Basic residues" evidence="8">
    <location>
        <begin position="26"/>
        <end position="39"/>
    </location>
</feature>
<dbReference type="EMBL" id="GHES01023358">
    <property type="protein sequence ID" value="MPA53917.1"/>
    <property type="molecule type" value="Transcribed_RNA"/>
</dbReference>
<feature type="region of interest" description="Disordered" evidence="8">
    <location>
        <begin position="20"/>
        <end position="39"/>
    </location>
</feature>
<keyword evidence="10" id="KW-0223">Dioxygenase</keyword>
<dbReference type="Pfam" id="PF07847">
    <property type="entry name" value="PCO_ADO"/>
    <property type="match status" value="1"/>
</dbReference>
<dbReference type="GO" id="GO:0070483">
    <property type="term" value="P:detection of hypoxia"/>
    <property type="evidence" value="ECO:0007669"/>
    <property type="project" value="UniProtKB-ARBA"/>
</dbReference>
<keyword evidence="4" id="KW-0479">Metal-binding</keyword>
<dbReference type="EMBL" id="GHES01023360">
    <property type="protein sequence ID" value="MPA53919.1"/>
    <property type="molecule type" value="Transcribed_RNA"/>
</dbReference>
<evidence type="ECO:0000256" key="8">
    <source>
        <dbReference type="SAM" id="MobiDB-lite"/>
    </source>
</evidence>
<accession>A0A5B7AB86</accession>
<evidence type="ECO:0000256" key="7">
    <source>
        <dbReference type="ARBA" id="ARBA00024284"/>
    </source>
</evidence>
<dbReference type="PANTHER" id="PTHR22966:SF1">
    <property type="entry name" value="PLANT CYSTEINE OXIDASE 1"/>
    <property type="match status" value="1"/>
</dbReference>
<dbReference type="EC" id="1.13.11.20" evidence="3"/>
<evidence type="ECO:0000256" key="5">
    <source>
        <dbReference type="ARBA" id="ARBA00023002"/>
    </source>
</evidence>
<dbReference type="AlphaFoldDB" id="A0A5B7AB86"/>
<dbReference type="GO" id="GO:0017172">
    <property type="term" value="F:cysteine dioxygenase activity"/>
    <property type="evidence" value="ECO:0007669"/>
    <property type="project" value="UniProtKB-EC"/>
</dbReference>
<evidence type="ECO:0000256" key="2">
    <source>
        <dbReference type="ARBA" id="ARBA00006622"/>
    </source>
</evidence>
<dbReference type="InterPro" id="IPR012864">
    <property type="entry name" value="PCO/ADO"/>
</dbReference>